<gene>
    <name evidence="2" type="ORF">NG799_08870</name>
</gene>
<evidence type="ECO:0000313" key="2">
    <source>
        <dbReference type="EMBL" id="MCT7966443.1"/>
    </source>
</evidence>
<sequence>MTPINILLPESIQAFIEQQVAQGNYGTVNDYILHLIRQEQAKIARVESLLLEGLDSGESREVTDEWWETKRSQLVQQIQDTQE</sequence>
<dbReference type="RefSeq" id="WP_368006087.1">
    <property type="nucleotide sequence ID" value="NZ_JAMXFF010000010.1"/>
</dbReference>
<dbReference type="InterPro" id="IPR010985">
    <property type="entry name" value="Ribbon_hlx_hlx"/>
</dbReference>
<proteinExistence type="predicted"/>
<name>A0ABT2MNY7_9CYAN</name>
<dbReference type="SUPFAM" id="SSF47598">
    <property type="entry name" value="Ribbon-helix-helix"/>
    <property type="match status" value="1"/>
</dbReference>
<dbReference type="Pfam" id="PF03693">
    <property type="entry name" value="ParD_antitoxin"/>
    <property type="match status" value="1"/>
</dbReference>
<dbReference type="InterPro" id="IPR022789">
    <property type="entry name" value="ParD"/>
</dbReference>
<reference evidence="2 3" key="1">
    <citation type="journal article" date="2022" name="Front. Microbiol.">
        <title>High genomic differentiation and limited gene flow indicate recent cryptic speciation within the genus Laspinema (cyanobacteria).</title>
        <authorList>
            <person name="Stanojkovic A."/>
            <person name="Skoupy S."/>
            <person name="Skaloud P."/>
            <person name="Dvorak P."/>
        </authorList>
    </citation>
    <scope>NUCLEOTIDE SEQUENCE [LARGE SCALE GENOMIC DNA]</scope>
    <source>
        <strain evidence="2 3">D2a</strain>
    </source>
</reference>
<keyword evidence="1" id="KW-1277">Toxin-antitoxin system</keyword>
<keyword evidence="3" id="KW-1185">Reference proteome</keyword>
<dbReference type="EMBL" id="JAMXFF010000010">
    <property type="protein sequence ID" value="MCT7966443.1"/>
    <property type="molecule type" value="Genomic_DNA"/>
</dbReference>
<dbReference type="Gene3D" id="6.10.10.120">
    <property type="entry name" value="Antitoxin ParD1-like"/>
    <property type="match status" value="1"/>
</dbReference>
<organism evidence="2 3">
    <name type="scientific">Laspinema palackyanum D2a</name>
    <dbReference type="NCBI Taxonomy" id="2953684"/>
    <lineage>
        <taxon>Bacteria</taxon>
        <taxon>Bacillati</taxon>
        <taxon>Cyanobacteriota</taxon>
        <taxon>Cyanophyceae</taxon>
        <taxon>Oscillatoriophycideae</taxon>
        <taxon>Oscillatoriales</taxon>
        <taxon>Laspinemataceae</taxon>
        <taxon>Laspinema</taxon>
        <taxon>Laspinema palackyanum</taxon>
    </lineage>
</organism>
<evidence type="ECO:0000313" key="3">
    <source>
        <dbReference type="Proteomes" id="UP001525890"/>
    </source>
</evidence>
<comment type="caution">
    <text evidence="2">The sequence shown here is derived from an EMBL/GenBank/DDBJ whole genome shotgun (WGS) entry which is preliminary data.</text>
</comment>
<accession>A0ABT2MNY7</accession>
<dbReference type="InterPro" id="IPR038296">
    <property type="entry name" value="ParD_sf"/>
</dbReference>
<protein>
    <submittedName>
        <fullName evidence="2">Type II toxin-antitoxin system ParD family antitoxin</fullName>
    </submittedName>
</protein>
<evidence type="ECO:0000256" key="1">
    <source>
        <dbReference type="ARBA" id="ARBA00022649"/>
    </source>
</evidence>
<dbReference type="Proteomes" id="UP001525890">
    <property type="component" value="Unassembled WGS sequence"/>
</dbReference>